<dbReference type="GO" id="GO:0016020">
    <property type="term" value="C:membrane"/>
    <property type="evidence" value="ECO:0007669"/>
    <property type="project" value="TreeGrafter"/>
</dbReference>
<dbReference type="SUPFAM" id="SSF52151">
    <property type="entry name" value="FabD/lysophospholipase-like"/>
    <property type="match status" value="1"/>
</dbReference>
<keyword evidence="2" id="KW-0378">Hydrolase</keyword>
<accession>A0A3B3ZKS9</accession>
<dbReference type="Ensembl" id="ENSPMGT00000005557.1">
    <property type="protein sequence ID" value="ENSPMGP00000005238.1"/>
    <property type="gene ID" value="ENSPMGG00000004397.1"/>
</dbReference>
<evidence type="ECO:0000313" key="4">
    <source>
        <dbReference type="Ensembl" id="ENSPMGP00000005238.1"/>
    </source>
</evidence>
<dbReference type="GO" id="GO:0055088">
    <property type="term" value="P:lipid homeostasis"/>
    <property type="evidence" value="ECO:0007669"/>
    <property type="project" value="TreeGrafter"/>
</dbReference>
<dbReference type="AlphaFoldDB" id="A0A3B3ZKS9"/>
<organism evidence="4 5">
    <name type="scientific">Periophthalmus magnuspinnatus</name>
    <dbReference type="NCBI Taxonomy" id="409849"/>
    <lineage>
        <taxon>Eukaryota</taxon>
        <taxon>Metazoa</taxon>
        <taxon>Chordata</taxon>
        <taxon>Craniata</taxon>
        <taxon>Vertebrata</taxon>
        <taxon>Euteleostomi</taxon>
        <taxon>Actinopterygii</taxon>
        <taxon>Neopterygii</taxon>
        <taxon>Teleostei</taxon>
        <taxon>Neoteleostei</taxon>
        <taxon>Acanthomorphata</taxon>
        <taxon>Gobiaria</taxon>
        <taxon>Gobiiformes</taxon>
        <taxon>Gobioidei</taxon>
        <taxon>Gobiidae</taxon>
        <taxon>Oxudercinae</taxon>
        <taxon>Periophthalmus</taxon>
    </lineage>
</organism>
<reference evidence="4" key="1">
    <citation type="submission" date="2025-08" db="UniProtKB">
        <authorList>
            <consortium name="Ensembl"/>
        </authorList>
    </citation>
    <scope>IDENTIFICATION</scope>
</reference>
<evidence type="ECO:0000259" key="3">
    <source>
        <dbReference type="PROSITE" id="PS51635"/>
    </source>
</evidence>
<evidence type="ECO:0000313" key="5">
    <source>
        <dbReference type="Proteomes" id="UP000261520"/>
    </source>
</evidence>
<dbReference type="STRING" id="409849.ENSPMGP00000005238"/>
<dbReference type="InterPro" id="IPR016035">
    <property type="entry name" value="Acyl_Trfase/lysoPLipase"/>
</dbReference>
<dbReference type="InterPro" id="IPR033562">
    <property type="entry name" value="PLPL"/>
</dbReference>
<dbReference type="GO" id="GO:0005811">
    <property type="term" value="C:lipid droplet"/>
    <property type="evidence" value="ECO:0007669"/>
    <property type="project" value="TreeGrafter"/>
</dbReference>
<feature type="short sequence motif" description="GXSXG" evidence="2">
    <location>
        <begin position="45"/>
        <end position="49"/>
    </location>
</feature>
<dbReference type="Pfam" id="PF01734">
    <property type="entry name" value="Patatin"/>
    <property type="match status" value="1"/>
</dbReference>
<proteinExistence type="predicted"/>
<dbReference type="Proteomes" id="UP000261520">
    <property type="component" value="Unplaced"/>
</dbReference>
<feature type="active site" description="Proton acceptor" evidence="2">
    <location>
        <position position="159"/>
    </location>
</feature>
<evidence type="ECO:0000256" key="1">
    <source>
        <dbReference type="ARBA" id="ARBA00023098"/>
    </source>
</evidence>
<sequence length="284" mass="30999">MAFLETPVSISFSGSGFMATYQLGVAQCFLNYAPWILKSAPHVFGASAGSLVAAAVSKSCLNKIIEWLYLLLQAPKNTKTFHSQTKYQPIHILRKYVPEDAHKLACGRLAVAMTRLEDGQHIIMTEYHSKDDVALLCSCYVPVYCGMTPPSFKGMYCVDGGFTGMQPVHSQCPTLTVCPFSGDIDICPADSPCLWEMVVSGTTLKANGPNCGRVINALYPLTLESLAEAFNSGYKDAINFLLRNGKSAAAKNIANSMGLIFRLDLTSFSNFFLTYRACSIFNFA</sequence>
<keyword evidence="2" id="KW-0442">Lipid degradation</keyword>
<evidence type="ECO:0000256" key="2">
    <source>
        <dbReference type="PROSITE-ProRule" id="PRU01161"/>
    </source>
</evidence>
<reference evidence="4" key="2">
    <citation type="submission" date="2025-09" db="UniProtKB">
        <authorList>
            <consortium name="Ensembl"/>
        </authorList>
    </citation>
    <scope>IDENTIFICATION</scope>
</reference>
<dbReference type="GO" id="GO:0004806">
    <property type="term" value="F:triacylglycerol lipase activity"/>
    <property type="evidence" value="ECO:0007669"/>
    <property type="project" value="TreeGrafter"/>
</dbReference>
<dbReference type="GO" id="GO:0019433">
    <property type="term" value="P:triglyceride catabolic process"/>
    <property type="evidence" value="ECO:0007669"/>
    <property type="project" value="TreeGrafter"/>
</dbReference>
<keyword evidence="5" id="KW-1185">Reference proteome</keyword>
<dbReference type="InterPro" id="IPR002641">
    <property type="entry name" value="PNPLA_dom"/>
</dbReference>
<dbReference type="PANTHER" id="PTHR12406:SF46">
    <property type="entry name" value="PATATIN-LIKE PHOSPHOLIPASE DOMAIN-CONTAINING PROTEIN 2"/>
    <property type="match status" value="1"/>
</dbReference>
<dbReference type="GO" id="GO:0005737">
    <property type="term" value="C:cytoplasm"/>
    <property type="evidence" value="ECO:0007669"/>
    <property type="project" value="TreeGrafter"/>
</dbReference>
<name>A0A3B3ZKS9_9GOBI</name>
<dbReference type="PROSITE" id="PS51635">
    <property type="entry name" value="PNPLA"/>
    <property type="match status" value="1"/>
</dbReference>
<feature type="short sequence motif" description="DGA/G" evidence="2">
    <location>
        <begin position="159"/>
        <end position="161"/>
    </location>
</feature>
<comment type="caution">
    <text evidence="2">Lacks conserved residue(s) required for the propagation of feature annotation.</text>
</comment>
<feature type="domain" description="PNPLA" evidence="3">
    <location>
        <begin position="10"/>
        <end position="172"/>
    </location>
</feature>
<feature type="active site" description="Nucleophile" evidence="2">
    <location>
        <position position="47"/>
    </location>
</feature>
<dbReference type="Gene3D" id="3.40.1090.10">
    <property type="entry name" value="Cytosolic phospholipase A2 catalytic domain"/>
    <property type="match status" value="1"/>
</dbReference>
<protein>
    <recommendedName>
        <fullName evidence="3">PNPLA domain-containing protein</fullName>
    </recommendedName>
</protein>
<keyword evidence="1 2" id="KW-0443">Lipid metabolism</keyword>
<dbReference type="PANTHER" id="PTHR12406">
    <property type="entry name" value="CALCIUM-INDEPENDENT PHOSPHOLIPASE A2 IPLA2 -RELATED"/>
    <property type="match status" value="1"/>
</dbReference>